<dbReference type="Proteomes" id="UP001370348">
    <property type="component" value="Chromosome"/>
</dbReference>
<feature type="domain" description="Acyl-CoA dehydrogenase/oxidase C-terminal" evidence="5">
    <location>
        <begin position="234"/>
        <end position="370"/>
    </location>
</feature>
<evidence type="ECO:0000313" key="8">
    <source>
        <dbReference type="Proteomes" id="UP001370348"/>
    </source>
</evidence>
<keyword evidence="8" id="KW-1185">Reference proteome</keyword>
<organism evidence="7 8">
    <name type="scientific">Pendulispora albinea</name>
    <dbReference type="NCBI Taxonomy" id="2741071"/>
    <lineage>
        <taxon>Bacteria</taxon>
        <taxon>Pseudomonadati</taxon>
        <taxon>Myxococcota</taxon>
        <taxon>Myxococcia</taxon>
        <taxon>Myxococcales</taxon>
        <taxon>Sorangiineae</taxon>
        <taxon>Pendulisporaceae</taxon>
        <taxon>Pendulispora</taxon>
    </lineage>
</organism>
<dbReference type="SUPFAM" id="SSF56645">
    <property type="entry name" value="Acyl-CoA dehydrogenase NM domain-like"/>
    <property type="match status" value="1"/>
</dbReference>
<dbReference type="SUPFAM" id="SSF47203">
    <property type="entry name" value="Acyl-CoA dehydrogenase C-terminal domain-like"/>
    <property type="match status" value="1"/>
</dbReference>
<dbReference type="Pfam" id="PF00441">
    <property type="entry name" value="Acyl-CoA_dh_1"/>
    <property type="match status" value="1"/>
</dbReference>
<keyword evidence="4" id="KW-0274">FAD</keyword>
<evidence type="ECO:0000259" key="6">
    <source>
        <dbReference type="Pfam" id="PF02771"/>
    </source>
</evidence>
<protein>
    <submittedName>
        <fullName evidence="7">Acyl-CoA/acyl-ACP dehydrogenase</fullName>
    </submittedName>
</protein>
<dbReference type="InterPro" id="IPR036250">
    <property type="entry name" value="AcylCo_DH-like_C"/>
</dbReference>
<evidence type="ECO:0000256" key="3">
    <source>
        <dbReference type="ARBA" id="ARBA00022630"/>
    </source>
</evidence>
<comment type="cofactor">
    <cofactor evidence="1">
        <name>FAD</name>
        <dbReference type="ChEBI" id="CHEBI:57692"/>
    </cofactor>
</comment>
<sequence>MTDPTPAARSELAAKTRTIAHEVAARHAADVDLQARFPTETFEAAKQAKLLSAAVPRELGGAGADLRELTTMCSELAQGCGASGMVLAMHHIQVACIARHGLASPFFRRYLEEVCERQLLIGSVTSEVGVWGDTRSSICALVRHGDRCRLEKDATTASYAEHADDLLVTCRRGPEAAASDQILVLLRKPALALTKTTTWDTLGMRGTCSPGFKVASDLPEEQVVPGSFADASAQTMVSYSHILWSGVWVGIAADAVARASAYVRAEARKKPGTVPPHASRLAEVSVMLQTMRNNTAAMAAEFDAITARPDGMEQLLTIGWALKMNNLKVSASEMAPAIVHQALQIVGINGYKNDSKYSVGRQYRDALSAALMISNDRVLSKNASMLLVYKDE</sequence>
<dbReference type="Pfam" id="PF02771">
    <property type="entry name" value="Acyl-CoA_dh_N"/>
    <property type="match status" value="1"/>
</dbReference>
<comment type="similarity">
    <text evidence="2">Belongs to the acyl-CoA dehydrogenase family.</text>
</comment>
<dbReference type="Gene3D" id="2.40.110.10">
    <property type="entry name" value="Butyryl-CoA Dehydrogenase, subunit A, domain 2"/>
    <property type="match status" value="1"/>
</dbReference>
<dbReference type="InterPro" id="IPR046373">
    <property type="entry name" value="Acyl-CoA_Oxase/DH_mid-dom_sf"/>
</dbReference>
<gene>
    <name evidence="7" type="ORF">LZC94_13535</name>
</gene>
<evidence type="ECO:0000256" key="2">
    <source>
        <dbReference type="ARBA" id="ARBA00009347"/>
    </source>
</evidence>
<dbReference type="InterPro" id="IPR009100">
    <property type="entry name" value="AcylCoA_DH/oxidase_NM_dom_sf"/>
</dbReference>
<dbReference type="Gene3D" id="1.10.540.10">
    <property type="entry name" value="Acyl-CoA dehydrogenase/oxidase, N-terminal domain"/>
    <property type="match status" value="1"/>
</dbReference>
<dbReference type="InterPro" id="IPR009075">
    <property type="entry name" value="AcylCo_DH/oxidase_C"/>
</dbReference>
<dbReference type="EMBL" id="CP089984">
    <property type="protein sequence ID" value="WXB18272.1"/>
    <property type="molecule type" value="Genomic_DNA"/>
</dbReference>
<dbReference type="InterPro" id="IPR037069">
    <property type="entry name" value="AcylCoA_DH/ox_N_sf"/>
</dbReference>
<dbReference type="RefSeq" id="WP_394827914.1">
    <property type="nucleotide sequence ID" value="NZ_CP089984.1"/>
</dbReference>
<dbReference type="InterPro" id="IPR013786">
    <property type="entry name" value="AcylCoA_DH/ox_N"/>
</dbReference>
<keyword evidence="3" id="KW-0285">Flavoprotein</keyword>
<evidence type="ECO:0000313" key="7">
    <source>
        <dbReference type="EMBL" id="WXB18272.1"/>
    </source>
</evidence>
<reference evidence="7 8" key="1">
    <citation type="submission" date="2021-12" db="EMBL/GenBank/DDBJ databases">
        <title>Discovery of the Pendulisporaceae a myxobacterial family with distinct sporulation behavior and unique specialized metabolism.</title>
        <authorList>
            <person name="Garcia R."/>
            <person name="Popoff A."/>
            <person name="Bader C.D."/>
            <person name="Loehr J."/>
            <person name="Walesch S."/>
            <person name="Walt C."/>
            <person name="Boldt J."/>
            <person name="Bunk B."/>
            <person name="Haeckl F.J.F.P.J."/>
            <person name="Gunesch A.P."/>
            <person name="Birkelbach J."/>
            <person name="Nuebel U."/>
            <person name="Pietschmann T."/>
            <person name="Bach T."/>
            <person name="Mueller R."/>
        </authorList>
    </citation>
    <scope>NUCLEOTIDE SEQUENCE [LARGE SCALE GENOMIC DNA]</scope>
    <source>
        <strain evidence="7 8">MSr11954</strain>
    </source>
</reference>
<feature type="domain" description="Acyl-CoA dehydrogenase/oxidase N-terminal" evidence="6">
    <location>
        <begin position="10"/>
        <end position="101"/>
    </location>
</feature>
<dbReference type="PANTHER" id="PTHR43884:SF12">
    <property type="entry name" value="ISOVALERYL-COA DEHYDROGENASE, MITOCHONDRIAL-RELATED"/>
    <property type="match status" value="1"/>
</dbReference>
<name>A0ABZ2M6Y9_9BACT</name>
<evidence type="ECO:0000256" key="4">
    <source>
        <dbReference type="ARBA" id="ARBA00022827"/>
    </source>
</evidence>
<dbReference type="PIRSF" id="PIRSF016578">
    <property type="entry name" value="HsaA"/>
    <property type="match status" value="1"/>
</dbReference>
<dbReference type="Gene3D" id="1.20.140.10">
    <property type="entry name" value="Butyryl-CoA Dehydrogenase, subunit A, domain 3"/>
    <property type="match status" value="1"/>
</dbReference>
<proteinExistence type="inferred from homology"/>
<evidence type="ECO:0000259" key="5">
    <source>
        <dbReference type="Pfam" id="PF00441"/>
    </source>
</evidence>
<evidence type="ECO:0000256" key="1">
    <source>
        <dbReference type="ARBA" id="ARBA00001974"/>
    </source>
</evidence>
<dbReference type="PANTHER" id="PTHR43884">
    <property type="entry name" value="ACYL-COA DEHYDROGENASE"/>
    <property type="match status" value="1"/>
</dbReference>
<accession>A0ABZ2M6Y9</accession>